<dbReference type="PANTHER" id="PTHR10953">
    <property type="entry name" value="UBIQUITIN-ACTIVATING ENZYME E1"/>
    <property type="match status" value="1"/>
</dbReference>
<evidence type="ECO:0000256" key="6">
    <source>
        <dbReference type="ARBA" id="ARBA00022741"/>
    </source>
</evidence>
<dbReference type="Gene3D" id="3.40.50.720">
    <property type="entry name" value="NAD(P)-binding Rossmann-like Domain"/>
    <property type="match status" value="1"/>
</dbReference>
<evidence type="ECO:0000256" key="9">
    <source>
        <dbReference type="ARBA" id="ARBA00023150"/>
    </source>
</evidence>
<dbReference type="SUPFAM" id="SSF69572">
    <property type="entry name" value="Activating enzymes of the ubiquitin-like proteins"/>
    <property type="match status" value="1"/>
</dbReference>
<dbReference type="HAMAP" id="MF_03049">
    <property type="entry name" value="MOCS3_Uba4"/>
    <property type="match status" value="1"/>
</dbReference>
<dbReference type="EMBL" id="JBFDAA010000114">
    <property type="protein sequence ID" value="KAL1109976.1"/>
    <property type="molecule type" value="Genomic_DNA"/>
</dbReference>
<dbReference type="GO" id="GO:0002098">
    <property type="term" value="P:tRNA wobble uridine modification"/>
    <property type="evidence" value="ECO:0007669"/>
    <property type="project" value="UniProtKB-UniRule"/>
</dbReference>
<comment type="caution">
    <text evidence="13">The sequence shown here is derived from an EMBL/GenBank/DDBJ whole genome shotgun (WGS) entry which is preliminary data.</text>
</comment>
<feature type="binding site" evidence="11">
    <location>
        <begin position="51"/>
        <end position="55"/>
    </location>
    <ligand>
        <name>ATP</name>
        <dbReference type="ChEBI" id="CHEBI:30616"/>
    </ligand>
</feature>
<dbReference type="Proteomes" id="UP001558652">
    <property type="component" value="Unassembled WGS sequence"/>
</dbReference>
<evidence type="ECO:0000256" key="10">
    <source>
        <dbReference type="ARBA" id="ARBA00023268"/>
    </source>
</evidence>
<dbReference type="InterPro" id="IPR045886">
    <property type="entry name" value="ThiF/MoeB/HesA"/>
</dbReference>
<keyword evidence="6 11" id="KW-0547">Nucleotide-binding</keyword>
<evidence type="ECO:0000313" key="13">
    <source>
        <dbReference type="EMBL" id="KAL1109976.1"/>
    </source>
</evidence>
<evidence type="ECO:0000256" key="3">
    <source>
        <dbReference type="ARBA" id="ARBA00022679"/>
    </source>
</evidence>
<proteinExistence type="inferred from homology"/>
<dbReference type="InterPro" id="IPR001763">
    <property type="entry name" value="Rhodanese-like_dom"/>
</dbReference>
<dbReference type="Gene3D" id="3.40.250.10">
    <property type="entry name" value="Rhodanese-like domain"/>
    <property type="match status" value="1"/>
</dbReference>
<keyword evidence="2 11" id="KW-0963">Cytoplasm</keyword>
<feature type="binding site" evidence="11">
    <location>
        <position position="23"/>
    </location>
    <ligand>
        <name>ATP</name>
        <dbReference type="ChEBI" id="CHEBI:30616"/>
    </ligand>
</feature>
<feature type="binding site" evidence="11">
    <location>
        <position position="156"/>
    </location>
    <ligand>
        <name>Zn(2+)</name>
        <dbReference type="ChEBI" id="CHEBI:29105"/>
    </ligand>
</feature>
<name>A0ABD0XS21_9HEMI</name>
<evidence type="ECO:0000259" key="12">
    <source>
        <dbReference type="PROSITE" id="PS50206"/>
    </source>
</evidence>
<feature type="binding site" evidence="11">
    <location>
        <begin position="112"/>
        <end position="113"/>
    </location>
    <ligand>
        <name>ATP</name>
        <dbReference type="ChEBI" id="CHEBI:30616"/>
    </ligand>
</feature>
<comment type="subcellular location">
    <subcellularLocation>
        <location evidence="1">Cytoplasm</location>
        <location evidence="1">Cytosol</location>
    </subcellularLocation>
</comment>
<dbReference type="EC" id="2.7.7.-" evidence="11"/>
<feature type="binding site" evidence="11">
    <location>
        <position position="232"/>
    </location>
    <ligand>
        <name>Zn(2+)</name>
        <dbReference type="ChEBI" id="CHEBI:29105"/>
    </ligand>
</feature>
<dbReference type="Pfam" id="PF00581">
    <property type="entry name" value="Rhodanese"/>
    <property type="match status" value="1"/>
</dbReference>
<dbReference type="GO" id="GO:0005829">
    <property type="term" value="C:cytosol"/>
    <property type="evidence" value="ECO:0007669"/>
    <property type="project" value="UniProtKB-SubCell"/>
</dbReference>
<sequence>MFCFFSGQEKLKSSGVLVVGCGGLGCPAAQYLAGCGIGRIGLVDYDNVEINNLHRQLLHTEANVGLSKVKSAAQALQRLNSGVVVTEHDQQLDSLNALELVKCYDVVIDASDNVPTRYLVNDACVLSGVPLVSGSAVQLEGQLTVYNYKGGPCYRCLFPKPPPPQAVTNCGDAGVLGPVPGVIGVLEALQAVHMLLGNEEGVLSSRLVLFDGSASLFRTIRLRTRRSDCPVCGDNPTVTSLCDYEQFCGIPANDKGCGVKLLCSEDRVTAEELCCRLDGGVSRMVVDVRSPQEFEMCRLPGSINVPLPQIGDARHNSQFKAAVQQAITSDPNLTVLCRRGNDSQLAVAELKKMFPEFSDRFKDLQGGLHSWAKNVDNSFPVY</sequence>
<dbReference type="InterPro" id="IPR035985">
    <property type="entry name" value="Ubiquitin-activating_enz"/>
</dbReference>
<comment type="function">
    <text evidence="11">Plays a central role in 2-thiolation of mcm(5)S(2)U at tRNA wobble positions of cytosolic tRNA(Lys), tRNA(Glu) and tRNA(Gln). Acts by mediating the C-terminal thiocarboxylation of the sulfur carrier URM1. Its N-terminus first activates URM1 as acyl-adenylate (-COAMP), then the persulfide sulfur on the catalytic cysteine is transferred to URM1 to form thiocarboxylation (-COSH) of its C-terminus. The reaction probably involves hydrogen sulfide that is generated from the persulfide intermediate and that acts as nucleophile towards URM1. Subsequently, a transient disulfide bond is formed. Does not use thiosulfate as sulfur donor; NFS1 probably acting as a sulfur donor for thiocarboxylation reactions.</text>
</comment>
<dbReference type="GO" id="GO:0016779">
    <property type="term" value="F:nucleotidyltransferase activity"/>
    <property type="evidence" value="ECO:0007669"/>
    <property type="project" value="UniProtKB-UniRule"/>
</dbReference>
<evidence type="ECO:0000256" key="7">
    <source>
        <dbReference type="ARBA" id="ARBA00022833"/>
    </source>
</evidence>
<dbReference type="PROSITE" id="PS50206">
    <property type="entry name" value="RHODANESE_3"/>
    <property type="match status" value="1"/>
</dbReference>
<dbReference type="GO" id="GO:0016783">
    <property type="term" value="F:sulfurtransferase activity"/>
    <property type="evidence" value="ECO:0007669"/>
    <property type="project" value="UniProtKB-UniRule"/>
</dbReference>
<dbReference type="InterPro" id="IPR036873">
    <property type="entry name" value="Rhodanese-like_dom_sf"/>
</dbReference>
<evidence type="ECO:0000256" key="4">
    <source>
        <dbReference type="ARBA" id="ARBA00022694"/>
    </source>
</evidence>
<feature type="binding site" evidence="11">
    <location>
        <position position="68"/>
    </location>
    <ligand>
        <name>ATP</name>
        <dbReference type="ChEBI" id="CHEBI:30616"/>
    </ligand>
</feature>
<dbReference type="EC" id="2.8.1.-" evidence="11"/>
<evidence type="ECO:0000256" key="1">
    <source>
        <dbReference type="ARBA" id="ARBA00004514"/>
    </source>
</evidence>
<keyword evidence="5 11" id="KW-0479">Metal-binding</keyword>
<organism evidence="13 14">
    <name type="scientific">Ranatra chinensis</name>
    <dbReference type="NCBI Taxonomy" id="642074"/>
    <lineage>
        <taxon>Eukaryota</taxon>
        <taxon>Metazoa</taxon>
        <taxon>Ecdysozoa</taxon>
        <taxon>Arthropoda</taxon>
        <taxon>Hexapoda</taxon>
        <taxon>Insecta</taxon>
        <taxon>Pterygota</taxon>
        <taxon>Neoptera</taxon>
        <taxon>Paraneoptera</taxon>
        <taxon>Hemiptera</taxon>
        <taxon>Heteroptera</taxon>
        <taxon>Panheteroptera</taxon>
        <taxon>Nepomorpha</taxon>
        <taxon>Nepidae</taxon>
        <taxon>Ranatrinae</taxon>
        <taxon>Ranatra</taxon>
    </lineage>
</organism>
<dbReference type="GO" id="GO:0034227">
    <property type="term" value="P:tRNA thio-modification"/>
    <property type="evidence" value="ECO:0007669"/>
    <property type="project" value="UniProtKB-UniRule"/>
</dbReference>
<evidence type="ECO:0000313" key="14">
    <source>
        <dbReference type="Proteomes" id="UP001558652"/>
    </source>
</evidence>
<dbReference type="InterPro" id="IPR028885">
    <property type="entry name" value="MOCS3/Uba4"/>
</dbReference>
<comment type="cofactor">
    <cofactor evidence="11">
        <name>Zn(2+)</name>
        <dbReference type="ChEBI" id="CHEBI:29105"/>
    </cofactor>
    <text evidence="11">Binds 1 zinc ion per subunit.</text>
</comment>
<evidence type="ECO:0000256" key="5">
    <source>
        <dbReference type="ARBA" id="ARBA00022723"/>
    </source>
</evidence>
<keyword evidence="8 11" id="KW-0067">ATP-binding</keyword>
<evidence type="ECO:0000256" key="2">
    <source>
        <dbReference type="ARBA" id="ARBA00022490"/>
    </source>
</evidence>
<dbReference type="FunFam" id="3.40.50.720:FF:000033">
    <property type="entry name" value="Adenylyltransferase and sulfurtransferase MOCS3"/>
    <property type="match status" value="1"/>
</dbReference>
<feature type="active site" description="Cysteine persulfide intermediate; for sulfurtransferase activity" evidence="11">
    <location>
        <position position="337"/>
    </location>
</feature>
<keyword evidence="7 11" id="KW-0862">Zinc</keyword>
<comment type="similarity">
    <text evidence="11">In the N-terminal section; belongs to the HesA/MoeB/ThiF family. UBA4 subfamily.</text>
</comment>
<keyword evidence="10 11" id="KW-0511">Multifunctional enzyme</keyword>
<gene>
    <name evidence="13" type="ORF">AAG570_014085</name>
</gene>
<keyword evidence="3 11" id="KW-0808">Transferase</keyword>
<dbReference type="GO" id="GO:0005524">
    <property type="term" value="F:ATP binding"/>
    <property type="evidence" value="ECO:0007669"/>
    <property type="project" value="UniProtKB-KW"/>
</dbReference>
<accession>A0ABD0XS21</accession>
<evidence type="ECO:0000256" key="8">
    <source>
        <dbReference type="ARBA" id="ARBA00022840"/>
    </source>
</evidence>
<dbReference type="CDD" id="cd00757">
    <property type="entry name" value="ThiF_MoeB_HesA_family"/>
    <property type="match status" value="1"/>
</dbReference>
<feature type="active site" description="Glycyl thioester intermediate; for adenylyltransferase activity" evidence="11">
    <location>
        <position position="170"/>
    </location>
</feature>
<evidence type="ECO:0000256" key="11">
    <source>
        <dbReference type="HAMAP-Rule" id="MF_03049"/>
    </source>
</evidence>
<dbReference type="PANTHER" id="PTHR10953:SF102">
    <property type="entry name" value="ADENYLYLTRANSFERASE AND SULFURTRANSFERASE MOCS3"/>
    <property type="match status" value="1"/>
</dbReference>
<feature type="domain" description="Rhodanese" evidence="12">
    <location>
        <begin position="285"/>
        <end position="380"/>
    </location>
</feature>
<comment type="pathway">
    <text evidence="11">tRNA modification; 5-methoxycarbonylmethyl-2-thiouridine-tRNA biosynthesis.</text>
</comment>
<protein>
    <recommendedName>
        <fullName evidence="11">Adenylyltransferase and sulfurtransferase MOCS3 homolog</fullName>
    </recommendedName>
    <alternativeName>
        <fullName evidence="11">UBA4 homolog</fullName>
    </alternativeName>
    <alternativeName>
        <fullName evidence="11">Ubiquitin-like protein activator 4 homolog</fullName>
    </alternativeName>
    <domain>
        <recommendedName>
            <fullName evidence="11">Adenylyltransferase</fullName>
            <ecNumber evidence="11">2.7.7.-</ecNumber>
        </recommendedName>
    </domain>
    <domain>
        <recommendedName>
            <fullName evidence="11">Sulfurtransferase</fullName>
            <ecNumber evidence="11">2.8.1.-</ecNumber>
        </recommendedName>
    </domain>
</protein>
<dbReference type="SMART" id="SM00450">
    <property type="entry name" value="RHOD"/>
    <property type="match status" value="1"/>
</dbReference>
<dbReference type="Pfam" id="PF00899">
    <property type="entry name" value="ThiF"/>
    <property type="match status" value="1"/>
</dbReference>
<dbReference type="GO" id="GO:0006777">
    <property type="term" value="P:Mo-molybdopterin cofactor biosynthetic process"/>
    <property type="evidence" value="ECO:0007669"/>
    <property type="project" value="UniProtKB-UniRule"/>
</dbReference>
<dbReference type="GO" id="GO:0046872">
    <property type="term" value="F:metal ion binding"/>
    <property type="evidence" value="ECO:0007669"/>
    <property type="project" value="UniProtKB-KW"/>
</dbReference>
<keyword evidence="14" id="KW-1185">Reference proteome</keyword>
<feature type="binding site" evidence="11">
    <location>
        <position position="229"/>
    </location>
    <ligand>
        <name>Zn(2+)</name>
        <dbReference type="ChEBI" id="CHEBI:29105"/>
    </ligand>
</feature>
<reference evidence="13 14" key="1">
    <citation type="submission" date="2024-07" db="EMBL/GenBank/DDBJ databases">
        <title>Chromosome-level genome assembly of the water stick insect Ranatra chinensis (Heteroptera: Nepidae).</title>
        <authorList>
            <person name="Liu X."/>
        </authorList>
    </citation>
    <scope>NUCLEOTIDE SEQUENCE [LARGE SCALE GENOMIC DNA]</scope>
    <source>
        <strain evidence="13">Cailab_2021Rc</strain>
        <tissue evidence="13">Muscle</tissue>
    </source>
</reference>
<dbReference type="FunFam" id="3.40.250.10:FF:000014">
    <property type="entry name" value="Adenylyltransferase and sulfurtransferase MOCS3"/>
    <property type="match status" value="1"/>
</dbReference>
<feature type="binding site" evidence="11">
    <location>
        <position position="153"/>
    </location>
    <ligand>
        <name>Zn(2+)</name>
        <dbReference type="ChEBI" id="CHEBI:29105"/>
    </ligand>
</feature>
<dbReference type="AlphaFoldDB" id="A0ABD0XS21"/>
<keyword evidence="9 11" id="KW-0501">Molybdenum cofactor biosynthesis</keyword>
<dbReference type="InterPro" id="IPR000594">
    <property type="entry name" value="ThiF_NAD_FAD-bd"/>
</dbReference>
<feature type="binding site" evidence="11">
    <location>
        <position position="44"/>
    </location>
    <ligand>
        <name>ATP</name>
        <dbReference type="ChEBI" id="CHEBI:30616"/>
    </ligand>
</feature>
<keyword evidence="4 11" id="KW-0819">tRNA processing</keyword>